<proteinExistence type="predicted"/>
<reference evidence="1" key="1">
    <citation type="submission" date="2017-06" db="EMBL/GenBank/DDBJ databases">
        <title>Novel phages from South African skin metaviromes.</title>
        <authorList>
            <person name="van Zyl L.J."/>
            <person name="Abrahams Y."/>
            <person name="Stander E.A."/>
            <person name="Kirby B.M."/>
            <person name="Clavaud C."/>
            <person name="Farcet C."/>
            <person name="Breton L."/>
            <person name="Trindade M.I."/>
        </authorList>
    </citation>
    <scope>NUCLEOTIDE SEQUENCE</scope>
</reference>
<accession>A0A2H4J2E4</accession>
<name>A0A2H4J2E4_9CAUD</name>
<sequence>MLTLESVTEIRNWGDLEPVRRDYDIRLNGQPATLEPPHDDVPAFEARTGCPRCKHLAVHTWREPHVIPPKQVDAHGIDQTHKMWLLPHLNEFRDRVADAHGLPKRGPRKVWVYFPGDESRYTVIRQCHECGHEWGQA</sequence>
<organism evidence="1">
    <name type="scientific">uncultured Caudovirales phage</name>
    <dbReference type="NCBI Taxonomy" id="2100421"/>
    <lineage>
        <taxon>Viruses</taxon>
        <taxon>Duplodnaviria</taxon>
        <taxon>Heunggongvirae</taxon>
        <taxon>Uroviricota</taxon>
        <taxon>Caudoviricetes</taxon>
        <taxon>Peduoviridae</taxon>
        <taxon>Maltschvirus</taxon>
        <taxon>Maltschvirus maltsch</taxon>
    </lineage>
</organism>
<dbReference type="EMBL" id="MF417887">
    <property type="protein sequence ID" value="ASN69252.1"/>
    <property type="molecule type" value="Genomic_DNA"/>
</dbReference>
<evidence type="ECO:0000313" key="1">
    <source>
        <dbReference type="EMBL" id="ASN69252.1"/>
    </source>
</evidence>
<protein>
    <submittedName>
        <fullName evidence="1">Uncharacterized protein</fullName>
    </submittedName>
</protein>
<gene>
    <name evidence="1" type="ORF">7S3_74</name>
</gene>